<evidence type="ECO:0000313" key="3">
    <source>
        <dbReference type="Proteomes" id="UP000325577"/>
    </source>
</evidence>
<sequence>MFMGLSSTPAIAFPSVMSFQHPGFPFAAGVFVPSIFVIWISNIRIHLIMVKLCAQNSIMCKRQGVDLNAGQDAEI</sequence>
<keyword evidence="1" id="KW-0812">Transmembrane</keyword>
<dbReference type="AlphaFoldDB" id="A0A5J5APS6"/>
<feature type="transmembrane region" description="Helical" evidence="1">
    <location>
        <begin position="23"/>
        <end position="41"/>
    </location>
</feature>
<reference evidence="2 3" key="1">
    <citation type="submission" date="2019-09" db="EMBL/GenBank/DDBJ databases">
        <title>A chromosome-level genome assembly of the Chinese tupelo Nyssa sinensis.</title>
        <authorList>
            <person name="Yang X."/>
            <person name="Kang M."/>
            <person name="Yang Y."/>
            <person name="Xiong H."/>
            <person name="Wang M."/>
            <person name="Zhang Z."/>
            <person name="Wang Z."/>
            <person name="Wu H."/>
            <person name="Ma T."/>
            <person name="Liu J."/>
            <person name="Xi Z."/>
        </authorList>
    </citation>
    <scope>NUCLEOTIDE SEQUENCE [LARGE SCALE GENOMIC DNA]</scope>
    <source>
        <strain evidence="2">J267</strain>
        <tissue evidence="2">Leaf</tissue>
    </source>
</reference>
<dbReference type="EMBL" id="CM018042">
    <property type="protein sequence ID" value="KAA8533105.1"/>
    <property type="molecule type" value="Genomic_DNA"/>
</dbReference>
<keyword evidence="1" id="KW-1133">Transmembrane helix</keyword>
<accession>A0A5J5APS6</accession>
<protein>
    <submittedName>
        <fullName evidence="2">Uncharacterized protein</fullName>
    </submittedName>
</protein>
<proteinExistence type="predicted"/>
<dbReference type="Proteomes" id="UP000325577">
    <property type="component" value="Linkage Group LG19"/>
</dbReference>
<evidence type="ECO:0000256" key="1">
    <source>
        <dbReference type="SAM" id="Phobius"/>
    </source>
</evidence>
<keyword evidence="3" id="KW-1185">Reference proteome</keyword>
<gene>
    <name evidence="2" type="ORF">F0562_033362</name>
</gene>
<organism evidence="2 3">
    <name type="scientific">Nyssa sinensis</name>
    <dbReference type="NCBI Taxonomy" id="561372"/>
    <lineage>
        <taxon>Eukaryota</taxon>
        <taxon>Viridiplantae</taxon>
        <taxon>Streptophyta</taxon>
        <taxon>Embryophyta</taxon>
        <taxon>Tracheophyta</taxon>
        <taxon>Spermatophyta</taxon>
        <taxon>Magnoliopsida</taxon>
        <taxon>eudicotyledons</taxon>
        <taxon>Gunneridae</taxon>
        <taxon>Pentapetalae</taxon>
        <taxon>asterids</taxon>
        <taxon>Cornales</taxon>
        <taxon>Nyssaceae</taxon>
        <taxon>Nyssa</taxon>
    </lineage>
</organism>
<keyword evidence="1" id="KW-0472">Membrane</keyword>
<evidence type="ECO:0000313" key="2">
    <source>
        <dbReference type="EMBL" id="KAA8533105.1"/>
    </source>
</evidence>
<name>A0A5J5APS6_9ASTE</name>